<dbReference type="Proteomes" id="UP000673691">
    <property type="component" value="Unassembled WGS sequence"/>
</dbReference>
<comment type="caution">
    <text evidence="1">The sequence shown here is derived from an EMBL/GenBank/DDBJ whole genome shotgun (WGS) entry which is preliminary data.</text>
</comment>
<sequence length="507" mass="56044">SIRVQQRITLGPGKLLDLLAAHRSRRAFLSVLCSHFEDRIVGDRCVFEAFREELAEIEKSRENRLAAVERTKNPPVPVSPAIDRDHDVYFRMLRDMVTAAAEDVNVVISHFLARCALFVSGSILPGSASGEDGKQRYSTRGDVDKAIRRALHAGAAAVNAADGYMAEAMASARDCHQAFATLKNAALRNAVVTDGKLEARTGPEIQRIQDGFREVMDLLYKLNASDCDSLMFQRSSHPRFFASCYRAGCRERKLRYYGGPDTPVRDVLRPSREVRGEDCEGKVKRIVLLFLREHVEWETWTCARTVSTIITVIELVHEHLRDMWGNLSIYLRPIGLQAPASVHTFITFAFLDTAVLFSAVTTQLSNEVPTEALEPGNVVICNVADDFLAECLNKVADKTGHVGVNKRNASSLSCGVRNGLLVLLADYAPWAQSIRRIGDLFEQSGSQLQRLCNGLACKWQRRAGGCDSRTVHTQSPSVSMLEYSGADVDVGSDIVTAVKFLLMSAPT</sequence>
<evidence type="ECO:0000313" key="1">
    <source>
        <dbReference type="EMBL" id="KAG5462370.1"/>
    </source>
</evidence>
<evidence type="ECO:0000313" key="2">
    <source>
        <dbReference type="Proteomes" id="UP000673691"/>
    </source>
</evidence>
<reference evidence="1 2" key="1">
    <citation type="journal article" name="Sci. Rep.">
        <title>Genome-scale phylogenetic analyses confirm Olpidium as the closest living zoosporic fungus to the non-flagellated, terrestrial fungi.</title>
        <authorList>
            <person name="Chang Y."/>
            <person name="Rochon D."/>
            <person name="Sekimoto S."/>
            <person name="Wang Y."/>
            <person name="Chovatia M."/>
            <person name="Sandor L."/>
            <person name="Salamov A."/>
            <person name="Grigoriev I.V."/>
            <person name="Stajich J.E."/>
            <person name="Spatafora J.W."/>
        </authorList>
    </citation>
    <scope>NUCLEOTIDE SEQUENCE [LARGE SCALE GENOMIC DNA]</scope>
    <source>
        <strain evidence="1">S191</strain>
    </source>
</reference>
<dbReference type="EMBL" id="JAEFCI010002225">
    <property type="protein sequence ID" value="KAG5462370.1"/>
    <property type="molecule type" value="Genomic_DNA"/>
</dbReference>
<accession>A0A8H7ZZV0</accession>
<organism evidence="1 2">
    <name type="scientific">Olpidium bornovanus</name>
    <dbReference type="NCBI Taxonomy" id="278681"/>
    <lineage>
        <taxon>Eukaryota</taxon>
        <taxon>Fungi</taxon>
        <taxon>Fungi incertae sedis</taxon>
        <taxon>Olpidiomycota</taxon>
        <taxon>Olpidiomycotina</taxon>
        <taxon>Olpidiomycetes</taxon>
        <taxon>Olpidiales</taxon>
        <taxon>Olpidiaceae</taxon>
        <taxon>Olpidium</taxon>
    </lineage>
</organism>
<gene>
    <name evidence="1" type="ORF">BJ554DRAFT_5311</name>
</gene>
<keyword evidence="2" id="KW-1185">Reference proteome</keyword>
<feature type="non-terminal residue" evidence="1">
    <location>
        <position position="1"/>
    </location>
</feature>
<name>A0A8H7ZZV0_9FUNG</name>
<proteinExistence type="predicted"/>
<protein>
    <submittedName>
        <fullName evidence="1">Uncharacterized protein</fullName>
    </submittedName>
</protein>
<dbReference type="AlphaFoldDB" id="A0A8H7ZZV0"/>